<dbReference type="OrthoDB" id="6022531at2759"/>
<reference evidence="5" key="2">
    <citation type="submission" date="2020-05" db="UniProtKB">
        <authorList>
            <consortium name="EnsemblMetazoa"/>
        </authorList>
    </citation>
    <scope>IDENTIFICATION</scope>
</reference>
<dbReference type="EMBL" id="ATLV01020303">
    <property type="status" value="NOT_ANNOTATED_CDS"/>
    <property type="molecule type" value="Genomic_DNA"/>
</dbReference>
<dbReference type="OMA" id="YAMTRND"/>
<protein>
    <submittedName>
        <fullName evidence="4">AGAP005693-PA-like protein</fullName>
    </submittedName>
</protein>
<dbReference type="AlphaFoldDB" id="A0A084W4B4"/>
<dbReference type="PROSITE" id="PS51450">
    <property type="entry name" value="LRR"/>
    <property type="match status" value="3"/>
</dbReference>
<evidence type="ECO:0000256" key="2">
    <source>
        <dbReference type="ARBA" id="ARBA00022737"/>
    </source>
</evidence>
<dbReference type="SUPFAM" id="SSF52058">
    <property type="entry name" value="L domain-like"/>
    <property type="match status" value="1"/>
</dbReference>
<keyword evidence="2" id="KW-0677">Repeat</keyword>
<evidence type="ECO:0000313" key="4">
    <source>
        <dbReference type="EMBL" id="KFB45058.1"/>
    </source>
</evidence>
<evidence type="ECO:0000313" key="6">
    <source>
        <dbReference type="Proteomes" id="UP000030765"/>
    </source>
</evidence>
<dbReference type="SMART" id="SM00369">
    <property type="entry name" value="LRR_TYP"/>
    <property type="match status" value="7"/>
</dbReference>
<dbReference type="PANTHER" id="PTHR24366:SF168">
    <property type="entry name" value="GH22922P-RELATED"/>
    <property type="match status" value="1"/>
</dbReference>
<sequence length="439" mass="49089">MTKLWVFAILATVLLPGAFPKQLQCTPEPDGSCSLIGSKVTTEEIMSTTFGSTKSPERLTKVQFVRSSISAIPPGLFQAFPKLEVVNGSACDVKQVFSRNYASAKALSELYLRGNKIHNLPEEAFFGASRLQTLDLTSNAISNIDETAFKRLRELKTLLLAENALSELKPLVFNDLAELETLHLQQNQLRSIGSRQFEGTPSLTHLNISYNALKSFVMEQFERAWTFDLIDVSYNALTEVLIPNSLRQLVAIGNGIRKVGKVDPNANASALILLKLPHNKLDNVDSIPAFEKLITLDLAYNQIRSFDFASIAKFKNLILLKLDGNQLETVSNSLAQPITNLKYIHLADNHFVQFNLDVLRTVPRVLKLDLRRNRLEQLSVTDLSDSFPVLVRLMLEGNQLRCDANRKFVKELKSSIATYAMKRDDCSKKQNLIDGICCS</sequence>
<name>A0A084W4B4_ANOSI</name>
<dbReference type="InterPro" id="IPR032675">
    <property type="entry name" value="LRR_dom_sf"/>
</dbReference>
<gene>
    <name evidence="4" type="ORF">ZHAS_00012884</name>
</gene>
<dbReference type="STRING" id="74873.A0A084W4B4"/>
<dbReference type="PANTHER" id="PTHR24366">
    <property type="entry name" value="IG(IMMUNOGLOBULIN) AND LRR(LEUCINE RICH REPEAT) DOMAINS"/>
    <property type="match status" value="1"/>
</dbReference>
<keyword evidence="6" id="KW-1185">Reference proteome</keyword>
<evidence type="ECO:0000313" key="5">
    <source>
        <dbReference type="EnsemblMetazoa" id="ASIC012884-PA"/>
    </source>
</evidence>
<accession>A0A084W4B4</accession>
<dbReference type="Pfam" id="PF13855">
    <property type="entry name" value="LRR_8"/>
    <property type="match status" value="1"/>
</dbReference>
<keyword evidence="3" id="KW-0732">Signal</keyword>
<dbReference type="EnsemblMetazoa" id="ASIC012884-RA">
    <property type="protein sequence ID" value="ASIC012884-PA"/>
    <property type="gene ID" value="ASIC012884"/>
</dbReference>
<dbReference type="InterPro" id="IPR003591">
    <property type="entry name" value="Leu-rich_rpt_typical-subtyp"/>
</dbReference>
<dbReference type="Proteomes" id="UP000030765">
    <property type="component" value="Unassembled WGS sequence"/>
</dbReference>
<evidence type="ECO:0000256" key="3">
    <source>
        <dbReference type="SAM" id="SignalP"/>
    </source>
</evidence>
<feature type="chain" id="PRO_5001784518" evidence="3">
    <location>
        <begin position="21"/>
        <end position="439"/>
    </location>
</feature>
<dbReference type="VEuPathDB" id="VectorBase:ASIC012884"/>
<dbReference type="InterPro" id="IPR001611">
    <property type="entry name" value="Leu-rich_rpt"/>
</dbReference>
<feature type="signal peptide" evidence="3">
    <location>
        <begin position="1"/>
        <end position="20"/>
    </location>
</feature>
<dbReference type="VEuPathDB" id="VectorBase:ASIS016095"/>
<organism evidence="4">
    <name type="scientific">Anopheles sinensis</name>
    <name type="common">Mosquito</name>
    <dbReference type="NCBI Taxonomy" id="74873"/>
    <lineage>
        <taxon>Eukaryota</taxon>
        <taxon>Metazoa</taxon>
        <taxon>Ecdysozoa</taxon>
        <taxon>Arthropoda</taxon>
        <taxon>Hexapoda</taxon>
        <taxon>Insecta</taxon>
        <taxon>Pterygota</taxon>
        <taxon>Neoptera</taxon>
        <taxon>Endopterygota</taxon>
        <taxon>Diptera</taxon>
        <taxon>Nematocera</taxon>
        <taxon>Culicoidea</taxon>
        <taxon>Culicidae</taxon>
        <taxon>Anophelinae</taxon>
        <taxon>Anopheles</taxon>
    </lineage>
</organism>
<keyword evidence="1" id="KW-0433">Leucine-rich repeat</keyword>
<dbReference type="Gene3D" id="3.80.10.10">
    <property type="entry name" value="Ribonuclease Inhibitor"/>
    <property type="match status" value="1"/>
</dbReference>
<proteinExistence type="predicted"/>
<evidence type="ECO:0000256" key="1">
    <source>
        <dbReference type="ARBA" id="ARBA00022614"/>
    </source>
</evidence>
<reference evidence="4 6" key="1">
    <citation type="journal article" date="2014" name="BMC Genomics">
        <title>Genome sequence of Anopheles sinensis provides insight into genetics basis of mosquito competence for malaria parasites.</title>
        <authorList>
            <person name="Zhou D."/>
            <person name="Zhang D."/>
            <person name="Ding G."/>
            <person name="Shi L."/>
            <person name="Hou Q."/>
            <person name="Ye Y."/>
            <person name="Xu Y."/>
            <person name="Zhou H."/>
            <person name="Xiong C."/>
            <person name="Li S."/>
            <person name="Yu J."/>
            <person name="Hong S."/>
            <person name="Yu X."/>
            <person name="Zou P."/>
            <person name="Chen C."/>
            <person name="Chang X."/>
            <person name="Wang W."/>
            <person name="Lv Y."/>
            <person name="Sun Y."/>
            <person name="Ma L."/>
            <person name="Shen B."/>
            <person name="Zhu C."/>
        </authorList>
    </citation>
    <scope>NUCLEOTIDE SEQUENCE [LARGE SCALE GENOMIC DNA]</scope>
</reference>
<dbReference type="EMBL" id="KE525297">
    <property type="protein sequence ID" value="KFB45058.1"/>
    <property type="molecule type" value="Genomic_DNA"/>
</dbReference>